<dbReference type="GO" id="GO:0003941">
    <property type="term" value="F:L-serine ammonia-lyase activity"/>
    <property type="evidence" value="ECO:0007669"/>
    <property type="project" value="TreeGrafter"/>
</dbReference>
<dbReference type="InterPro" id="IPR050147">
    <property type="entry name" value="Ser/Thr_Dehydratase"/>
</dbReference>
<evidence type="ECO:0000256" key="1">
    <source>
        <dbReference type="ARBA" id="ARBA00001933"/>
    </source>
</evidence>
<sequence>MVERPDIATIRAAADRIAGHVRATPLLGAAPLRARFGGAERLLLKLENLQATGSFKARGAMNVARSLDPAAVARGLITASGGNHGLGVAYAAASAGTPARIYLPTSTPEAKAAKLRDWGADVVVEGAVWDEANEAALAEAERSGMTYVHPFADPAVIAGQGTVALEALTARPDIDVLLVAVGGGGLISGSALAAKALKPGIRVIGIEAEGAPTLHASRAAGELVTLAEINTAAGTLAPRRSEPLNFGIVEDLVDDIVLVGDEEMRAAARLLWFELGIAVELSAAAPIAALMTGRVPLAAGEVPCAIVCGAGTDGIG</sequence>
<dbReference type="PANTHER" id="PTHR48078:SF6">
    <property type="entry name" value="L-THREONINE DEHYDRATASE CATABOLIC TDCB"/>
    <property type="match status" value="1"/>
</dbReference>
<protein>
    <submittedName>
        <fullName evidence="6">Phenylserine dehydratase</fullName>
        <ecNumber evidence="6">4.2.1.-</ecNumber>
    </submittedName>
</protein>
<dbReference type="InterPro" id="IPR000634">
    <property type="entry name" value="Ser/Thr_deHydtase_PyrdxlP-BS"/>
</dbReference>
<dbReference type="GO" id="GO:0030170">
    <property type="term" value="F:pyridoxal phosphate binding"/>
    <property type="evidence" value="ECO:0007669"/>
    <property type="project" value="InterPro"/>
</dbReference>
<evidence type="ECO:0000313" key="6">
    <source>
        <dbReference type="EMBL" id="SLN29484.1"/>
    </source>
</evidence>
<evidence type="ECO:0000256" key="2">
    <source>
        <dbReference type="ARBA" id="ARBA00010869"/>
    </source>
</evidence>
<dbReference type="FunFam" id="3.40.50.1100:FF:000005">
    <property type="entry name" value="Threonine dehydratase catabolic"/>
    <property type="match status" value="1"/>
</dbReference>
<keyword evidence="7" id="KW-1185">Reference proteome</keyword>
<dbReference type="InParanoid" id="A0A1Y5S3X2"/>
<dbReference type="SUPFAM" id="SSF53686">
    <property type="entry name" value="Tryptophan synthase beta subunit-like PLP-dependent enzymes"/>
    <property type="match status" value="1"/>
</dbReference>
<reference evidence="6 7" key="1">
    <citation type="submission" date="2017-03" db="EMBL/GenBank/DDBJ databases">
        <authorList>
            <person name="Afonso C.L."/>
            <person name="Miller P.J."/>
            <person name="Scott M.A."/>
            <person name="Spackman E."/>
            <person name="Goraichik I."/>
            <person name="Dimitrov K.M."/>
            <person name="Suarez D.L."/>
            <person name="Swayne D.E."/>
        </authorList>
    </citation>
    <scope>NUCLEOTIDE SEQUENCE [LARGE SCALE GENOMIC DNA]</scope>
    <source>
        <strain evidence="6 7">CECT 7691</strain>
    </source>
</reference>
<evidence type="ECO:0000313" key="7">
    <source>
        <dbReference type="Proteomes" id="UP000193200"/>
    </source>
</evidence>
<feature type="domain" description="Tryptophan synthase beta chain-like PALP" evidence="5">
    <location>
        <begin position="18"/>
        <end position="309"/>
    </location>
</feature>
<evidence type="ECO:0000259" key="5">
    <source>
        <dbReference type="Pfam" id="PF00291"/>
    </source>
</evidence>
<evidence type="ECO:0000256" key="3">
    <source>
        <dbReference type="ARBA" id="ARBA00022898"/>
    </source>
</evidence>
<dbReference type="PROSITE" id="PS00165">
    <property type="entry name" value="DEHYDRATASE_SER_THR"/>
    <property type="match status" value="1"/>
</dbReference>
<dbReference type="CDD" id="cd01562">
    <property type="entry name" value="Thr-dehyd"/>
    <property type="match status" value="1"/>
</dbReference>
<dbReference type="EMBL" id="FWFR01000001">
    <property type="protein sequence ID" value="SLN29484.1"/>
    <property type="molecule type" value="Genomic_DNA"/>
</dbReference>
<proteinExistence type="inferred from homology"/>
<dbReference type="InterPro" id="IPR001926">
    <property type="entry name" value="TrpB-like_PALP"/>
</dbReference>
<evidence type="ECO:0000256" key="4">
    <source>
        <dbReference type="ARBA" id="ARBA00023239"/>
    </source>
</evidence>
<dbReference type="GO" id="GO:0006567">
    <property type="term" value="P:L-threonine catabolic process"/>
    <property type="evidence" value="ECO:0007669"/>
    <property type="project" value="TreeGrafter"/>
</dbReference>
<dbReference type="GO" id="GO:0006565">
    <property type="term" value="P:L-serine catabolic process"/>
    <property type="evidence" value="ECO:0007669"/>
    <property type="project" value="TreeGrafter"/>
</dbReference>
<dbReference type="Proteomes" id="UP000193200">
    <property type="component" value="Unassembled WGS sequence"/>
</dbReference>
<dbReference type="GO" id="GO:0009097">
    <property type="term" value="P:isoleucine biosynthetic process"/>
    <property type="evidence" value="ECO:0007669"/>
    <property type="project" value="TreeGrafter"/>
</dbReference>
<dbReference type="InterPro" id="IPR036052">
    <property type="entry name" value="TrpB-like_PALP_sf"/>
</dbReference>
<keyword evidence="3" id="KW-0663">Pyridoxal phosphate</keyword>
<dbReference type="OrthoDB" id="9811476at2"/>
<dbReference type="Pfam" id="PF00291">
    <property type="entry name" value="PALP"/>
    <property type="match status" value="1"/>
</dbReference>
<comment type="cofactor">
    <cofactor evidence="1">
        <name>pyridoxal 5'-phosphate</name>
        <dbReference type="ChEBI" id="CHEBI:597326"/>
    </cofactor>
</comment>
<dbReference type="EC" id="4.2.1.-" evidence="6"/>
<comment type="similarity">
    <text evidence="2">Belongs to the serine/threonine dehydratase family.</text>
</comment>
<dbReference type="RefSeq" id="WP_085882263.1">
    <property type="nucleotide sequence ID" value="NZ_FWFR01000001.1"/>
</dbReference>
<name>A0A1Y5S3X2_9PROT</name>
<dbReference type="Gene3D" id="3.40.50.1100">
    <property type="match status" value="2"/>
</dbReference>
<dbReference type="GO" id="GO:0004794">
    <property type="term" value="F:threonine deaminase activity"/>
    <property type="evidence" value="ECO:0007669"/>
    <property type="project" value="TreeGrafter"/>
</dbReference>
<keyword evidence="4 6" id="KW-0456">Lyase</keyword>
<dbReference type="AlphaFoldDB" id="A0A1Y5S3X2"/>
<gene>
    <name evidence="6" type="primary">psdht</name>
    <name evidence="6" type="ORF">OCH7691_00992</name>
</gene>
<organism evidence="6 7">
    <name type="scientific">Oceanibacterium hippocampi</name>
    <dbReference type="NCBI Taxonomy" id="745714"/>
    <lineage>
        <taxon>Bacteria</taxon>
        <taxon>Pseudomonadati</taxon>
        <taxon>Pseudomonadota</taxon>
        <taxon>Alphaproteobacteria</taxon>
        <taxon>Sneathiellales</taxon>
        <taxon>Sneathiellaceae</taxon>
        <taxon>Oceanibacterium</taxon>
    </lineage>
</organism>
<accession>A0A1Y5S3X2</accession>
<dbReference type="PANTHER" id="PTHR48078">
    <property type="entry name" value="THREONINE DEHYDRATASE, MITOCHONDRIAL-RELATED"/>
    <property type="match status" value="1"/>
</dbReference>